<evidence type="ECO:0000313" key="9">
    <source>
        <dbReference type="EMBL" id="KAK7065490.1"/>
    </source>
</evidence>
<dbReference type="EMBL" id="JAXCGZ010020773">
    <property type="protein sequence ID" value="KAK7065490.1"/>
    <property type="molecule type" value="Genomic_DNA"/>
</dbReference>
<proteinExistence type="inferred from homology"/>
<dbReference type="Pfam" id="PF02010">
    <property type="entry name" value="REJ"/>
    <property type="match status" value="1"/>
</dbReference>
<protein>
    <recommendedName>
        <fullName evidence="8">REJ domain-containing protein</fullName>
    </recommendedName>
</protein>
<dbReference type="Proteomes" id="UP001381693">
    <property type="component" value="Unassembled WGS sequence"/>
</dbReference>
<dbReference type="GO" id="GO:0005261">
    <property type="term" value="F:monoatomic cation channel activity"/>
    <property type="evidence" value="ECO:0007669"/>
    <property type="project" value="TreeGrafter"/>
</dbReference>
<name>A0AAN8WFQ1_HALRR</name>
<keyword evidence="6" id="KW-0472">Membrane</keyword>
<evidence type="ECO:0000259" key="8">
    <source>
        <dbReference type="PROSITE" id="PS51111"/>
    </source>
</evidence>
<reference evidence="9 10" key="1">
    <citation type="submission" date="2023-11" db="EMBL/GenBank/DDBJ databases">
        <title>Halocaridina rubra genome assembly.</title>
        <authorList>
            <person name="Smith C."/>
        </authorList>
    </citation>
    <scope>NUCLEOTIDE SEQUENCE [LARGE SCALE GENOMIC DNA]</scope>
    <source>
        <strain evidence="9">EP-1</strain>
        <tissue evidence="9">Whole</tissue>
    </source>
</reference>
<evidence type="ECO:0000256" key="5">
    <source>
        <dbReference type="ARBA" id="ARBA00022989"/>
    </source>
</evidence>
<comment type="subcellular location">
    <subcellularLocation>
        <location evidence="1">Membrane</location>
    </subcellularLocation>
</comment>
<sequence>MMMYSSGGKCIISDSPLLSLIKDPDAIDQKNLTKWRFVWICYREGEANPHPDHASLIEVPLQPVNITALTDRGGCFGSGPGRLNLTENTSSVTLNSRNSVLHSVLVFAIHVTTPTKRKVAYQRIEITRGDPPEIIIRCISNCQVKVNPNDTYSVLGRCFTCDALGVTLTYNWTLYARNESTEDFYEVKEFQKMAPHTGTTGRSINIKEGELAPGRCYRIQLTGFSPYTATTYTQLDFCTTRPPFGGFCSVSPAVGIVLETGFTVSCDNWINPETETSAGLKYQVWSQVQGLEDPPVLLSASPNPWVENLIFGPGVEAYNFTHLVSIIISHELGAYTNVYTSLKVEPPKLNAEELTSFMHSASEDLMGLMSSGDSQKGFQQASAMGSMLNSVETAPGNSTDEEEVASAKQQEEERKALRDTLINAIGSSKVYTLDAIQQSAGAIATVTKKPSEVSPDSQMNTVGFMSDMANTLTSFTVGKKGEPPSMKTTVAAATGLIASVANAGKAAADTYHKAVTVARDLLVATNISDFNDTDAFEWFTTTTAFPTTQSVATTTLLATTAAMLESSSNLVT</sequence>
<dbReference type="PANTHER" id="PTHR46730">
    <property type="entry name" value="POLYCYSTIN-1"/>
    <property type="match status" value="1"/>
</dbReference>
<evidence type="ECO:0000256" key="1">
    <source>
        <dbReference type="ARBA" id="ARBA00004370"/>
    </source>
</evidence>
<keyword evidence="5" id="KW-1133">Transmembrane helix</keyword>
<dbReference type="InterPro" id="IPR002859">
    <property type="entry name" value="PKD/REJ-like"/>
</dbReference>
<dbReference type="InterPro" id="IPR014010">
    <property type="entry name" value="REJ_dom"/>
</dbReference>
<feature type="region of interest" description="Disordered" evidence="7">
    <location>
        <begin position="392"/>
        <end position="412"/>
    </location>
</feature>
<dbReference type="PANTHER" id="PTHR46730:SF1">
    <property type="entry name" value="PLAT DOMAIN-CONTAINING PROTEIN"/>
    <property type="match status" value="1"/>
</dbReference>
<keyword evidence="10" id="KW-1185">Reference proteome</keyword>
<evidence type="ECO:0000256" key="6">
    <source>
        <dbReference type="ARBA" id="ARBA00023136"/>
    </source>
</evidence>
<dbReference type="PROSITE" id="PS51111">
    <property type="entry name" value="REJ"/>
    <property type="match status" value="1"/>
</dbReference>
<dbReference type="GO" id="GO:0006816">
    <property type="term" value="P:calcium ion transport"/>
    <property type="evidence" value="ECO:0007669"/>
    <property type="project" value="TreeGrafter"/>
</dbReference>
<comment type="caution">
    <text evidence="9">The sequence shown here is derived from an EMBL/GenBank/DDBJ whole genome shotgun (WGS) entry which is preliminary data.</text>
</comment>
<evidence type="ECO:0000313" key="10">
    <source>
        <dbReference type="Proteomes" id="UP001381693"/>
    </source>
</evidence>
<keyword evidence="4" id="KW-0677">Repeat</keyword>
<gene>
    <name evidence="9" type="ORF">SK128_007200</name>
</gene>
<accession>A0AAN8WFQ1</accession>
<evidence type="ECO:0000256" key="2">
    <source>
        <dbReference type="ARBA" id="ARBA00007200"/>
    </source>
</evidence>
<keyword evidence="3" id="KW-0812">Transmembrane</keyword>
<evidence type="ECO:0000256" key="7">
    <source>
        <dbReference type="SAM" id="MobiDB-lite"/>
    </source>
</evidence>
<feature type="domain" description="REJ" evidence="8">
    <location>
        <begin position="122"/>
        <end position="572"/>
    </location>
</feature>
<evidence type="ECO:0000256" key="3">
    <source>
        <dbReference type="ARBA" id="ARBA00022692"/>
    </source>
</evidence>
<organism evidence="9 10">
    <name type="scientific">Halocaridina rubra</name>
    <name type="common">Hawaiian red shrimp</name>
    <dbReference type="NCBI Taxonomy" id="373956"/>
    <lineage>
        <taxon>Eukaryota</taxon>
        <taxon>Metazoa</taxon>
        <taxon>Ecdysozoa</taxon>
        <taxon>Arthropoda</taxon>
        <taxon>Crustacea</taxon>
        <taxon>Multicrustacea</taxon>
        <taxon>Malacostraca</taxon>
        <taxon>Eumalacostraca</taxon>
        <taxon>Eucarida</taxon>
        <taxon>Decapoda</taxon>
        <taxon>Pleocyemata</taxon>
        <taxon>Caridea</taxon>
        <taxon>Atyoidea</taxon>
        <taxon>Atyidae</taxon>
        <taxon>Halocaridina</taxon>
    </lineage>
</organism>
<comment type="similarity">
    <text evidence="2">Belongs to the polycystin family.</text>
</comment>
<dbReference type="GO" id="GO:0005886">
    <property type="term" value="C:plasma membrane"/>
    <property type="evidence" value="ECO:0007669"/>
    <property type="project" value="TreeGrafter"/>
</dbReference>
<evidence type="ECO:0000256" key="4">
    <source>
        <dbReference type="ARBA" id="ARBA00022737"/>
    </source>
</evidence>
<dbReference type="AlphaFoldDB" id="A0AAN8WFQ1"/>